<dbReference type="Proteomes" id="UP000282386">
    <property type="component" value="Chromosome"/>
</dbReference>
<accession>A0A7Z9D5J6</accession>
<sequence>MSAVSEAHGKSVDEAKRLRRLKSALGRLNGVVPAGGGPAPSVASRLNTVDELAALADEWLANTSVVEQERNRRAQSVITALCDYLRSPANDCDTAPADAAHLSAAGRIRTHILDTIRQHVRWRENPHPVGLVHAELSTGEGTHPLAAELNQPPKPGAVLPGPWSHLAFNFSNTVFYDAVDLGEAYWAGPVTFDGATFTHDAYFCNSLYGEDAVFSRCEYRGYVLFSNSTYCGAASFAESTYHNIVYFSGSVYEGCTGFTCSIYHAAADYGCSTYSAGADFSGCTHHGTVTYHMSAYGGETNFTGSLYQSHVHAANSTYNAQVLATGCLYRGRADFSGSSFTEGANFSTAAYDDGITLTGSTFAGPAVFASCRFMGDADFTDCTCTTSADFSGTIYWDNAHFDRTVFATAPVFTRAHFTPDATMTSVGALSAGASLTAGDRELPPGARRLTDWRDVERGRT</sequence>
<reference evidence="1 2" key="1">
    <citation type="submission" date="2018-12" db="EMBL/GenBank/DDBJ databases">
        <authorList>
            <consortium name="Pathogen Informatics"/>
        </authorList>
    </citation>
    <scope>NUCLEOTIDE SEQUENCE [LARGE SCALE GENOMIC DNA]</scope>
    <source>
        <strain evidence="1 2">NCTC10207</strain>
    </source>
</reference>
<evidence type="ECO:0000313" key="2">
    <source>
        <dbReference type="Proteomes" id="UP000282386"/>
    </source>
</evidence>
<protein>
    <recommendedName>
        <fullName evidence="3">Pentapeptide repeat-containing protein</fullName>
    </recommendedName>
</protein>
<dbReference type="Pfam" id="PF13576">
    <property type="entry name" value="Pentapeptide_3"/>
    <property type="match status" value="2"/>
</dbReference>
<name>A0A7Z9D5J6_9MICC</name>
<gene>
    <name evidence="1" type="ORF">NCTC10207_01906</name>
</gene>
<dbReference type="InterPro" id="IPR001646">
    <property type="entry name" value="5peptide_repeat"/>
</dbReference>
<dbReference type="AlphaFoldDB" id="A0A7Z9D5J6"/>
<dbReference type="EMBL" id="LR134479">
    <property type="protein sequence ID" value="VEI24101.1"/>
    <property type="molecule type" value="Genomic_DNA"/>
</dbReference>
<organism evidence="1 2">
    <name type="scientific">Rothia aeria</name>
    <dbReference type="NCBI Taxonomy" id="172042"/>
    <lineage>
        <taxon>Bacteria</taxon>
        <taxon>Bacillati</taxon>
        <taxon>Actinomycetota</taxon>
        <taxon>Actinomycetes</taxon>
        <taxon>Micrococcales</taxon>
        <taxon>Micrococcaceae</taxon>
        <taxon>Rothia</taxon>
    </lineage>
</organism>
<evidence type="ECO:0008006" key="3">
    <source>
        <dbReference type="Google" id="ProtNLM"/>
    </source>
</evidence>
<evidence type="ECO:0000313" key="1">
    <source>
        <dbReference type="EMBL" id="VEI24101.1"/>
    </source>
</evidence>
<proteinExistence type="predicted"/>